<dbReference type="EMBL" id="CP012600">
    <property type="protein sequence ID" value="ALC82827.1"/>
    <property type="molecule type" value="Genomic_DNA"/>
</dbReference>
<dbReference type="Pfam" id="PF17785">
    <property type="entry name" value="PUA_3"/>
    <property type="match status" value="1"/>
</dbReference>
<dbReference type="InterPro" id="IPR041532">
    <property type="entry name" value="RlmI-like_PUA"/>
</dbReference>
<feature type="domain" description="PUA" evidence="6">
    <location>
        <begin position="3"/>
        <end position="88"/>
    </location>
</feature>
<keyword evidence="3 7" id="KW-0808">Transferase</keyword>
<keyword evidence="2 7" id="KW-0489">Methyltransferase</keyword>
<keyword evidence="1" id="KW-0698">rRNA processing</keyword>
<dbReference type="STRING" id="1441095.AM592_15450"/>
<proteinExistence type="predicted"/>
<dbReference type="Gene3D" id="3.40.50.150">
    <property type="entry name" value="Vaccinia Virus protein VP39"/>
    <property type="match status" value="1"/>
</dbReference>
<evidence type="ECO:0000256" key="1">
    <source>
        <dbReference type="ARBA" id="ARBA00022552"/>
    </source>
</evidence>
<evidence type="ECO:0000256" key="5">
    <source>
        <dbReference type="ARBA" id="ARBA00022884"/>
    </source>
</evidence>
<dbReference type="InterPro" id="IPR029063">
    <property type="entry name" value="SAM-dependent_MTases_sf"/>
</dbReference>
<dbReference type="PROSITE" id="PS50890">
    <property type="entry name" value="PUA"/>
    <property type="match status" value="1"/>
</dbReference>
<reference evidence="7 8" key="2">
    <citation type="journal article" date="2016" name="Int. J. Syst. Evol. Microbiol.">
        <title>Bacillus gobiensis sp. nov., isolated from a soil sample.</title>
        <authorList>
            <person name="Liu B."/>
            <person name="Liu G.H."/>
            <person name="Cetin S."/>
            <person name="Schumann P."/>
            <person name="Pan Z.Z."/>
            <person name="Chen Q.Q."/>
        </authorList>
    </citation>
    <scope>NUCLEOTIDE SEQUENCE [LARGE SCALE GENOMIC DNA]</scope>
    <source>
        <strain evidence="7 8">FJAT-4402</strain>
    </source>
</reference>
<keyword evidence="4" id="KW-0949">S-adenosyl-L-methionine</keyword>
<dbReference type="SUPFAM" id="SSF53335">
    <property type="entry name" value="S-adenosyl-L-methionine-dependent methyltransferases"/>
    <property type="match status" value="1"/>
</dbReference>
<dbReference type="Gene3D" id="3.30.750.80">
    <property type="entry name" value="RNA methyltransferase domain (HRMD) like"/>
    <property type="match status" value="1"/>
</dbReference>
<evidence type="ECO:0000313" key="8">
    <source>
        <dbReference type="Proteomes" id="UP000067625"/>
    </source>
</evidence>
<evidence type="ECO:0000259" key="6">
    <source>
        <dbReference type="SMART" id="SM00359"/>
    </source>
</evidence>
<dbReference type="PANTHER" id="PTHR43042">
    <property type="entry name" value="SAM-DEPENDENT METHYLTRANSFERASE"/>
    <property type="match status" value="1"/>
</dbReference>
<keyword evidence="5" id="KW-0694">RNA-binding</keyword>
<dbReference type="Gene3D" id="2.30.130.10">
    <property type="entry name" value="PUA domain"/>
    <property type="match status" value="1"/>
</dbReference>
<dbReference type="RefSeq" id="WP_053604639.1">
    <property type="nucleotide sequence ID" value="NZ_CP012600.1"/>
</dbReference>
<dbReference type="PATRIC" id="fig|1441095.3.peg.3407"/>
<dbReference type="InterPro" id="IPR015947">
    <property type="entry name" value="PUA-like_sf"/>
</dbReference>
<gene>
    <name evidence="7" type="ORF">AM592_15450</name>
</gene>
<dbReference type="GO" id="GO:0006364">
    <property type="term" value="P:rRNA processing"/>
    <property type="evidence" value="ECO:0007669"/>
    <property type="project" value="UniProtKB-KW"/>
</dbReference>
<dbReference type="CDD" id="cd02440">
    <property type="entry name" value="AdoMet_MTases"/>
    <property type="match status" value="1"/>
</dbReference>
<dbReference type="CDD" id="cd11572">
    <property type="entry name" value="RlmI_M_like"/>
    <property type="match status" value="1"/>
</dbReference>
<protein>
    <submittedName>
        <fullName evidence="7">50S rRNA methyltransferase</fullName>
    </submittedName>
</protein>
<dbReference type="SUPFAM" id="SSF88697">
    <property type="entry name" value="PUA domain-like"/>
    <property type="match status" value="1"/>
</dbReference>
<dbReference type="Pfam" id="PF10672">
    <property type="entry name" value="Methyltrans_SAM"/>
    <property type="match status" value="1"/>
</dbReference>
<reference evidence="8" key="1">
    <citation type="submission" date="2015-08" db="EMBL/GenBank/DDBJ databases">
        <title>Genome sequencing project for genomic taxonomy and phylogenomics of Bacillus-like bacteria.</title>
        <authorList>
            <person name="Liu B."/>
            <person name="Wang J."/>
            <person name="Zhu Y."/>
            <person name="Liu G."/>
            <person name="Chen Q."/>
            <person name="Chen Z."/>
            <person name="Lan J."/>
            <person name="Che J."/>
            <person name="Ge C."/>
            <person name="Shi H."/>
            <person name="Pan Z."/>
            <person name="Liu X."/>
        </authorList>
    </citation>
    <scope>NUCLEOTIDE SEQUENCE [LARGE SCALE GENOMIC DNA]</scope>
    <source>
        <strain evidence="8">FJAT-4402</strain>
    </source>
</reference>
<dbReference type="InterPro" id="IPR002478">
    <property type="entry name" value="PUA"/>
</dbReference>
<evidence type="ECO:0000313" key="7">
    <source>
        <dbReference type="EMBL" id="ALC82827.1"/>
    </source>
</evidence>
<dbReference type="InterPro" id="IPR036974">
    <property type="entry name" value="PUA_sf"/>
</dbReference>
<evidence type="ECO:0000256" key="4">
    <source>
        <dbReference type="ARBA" id="ARBA00022691"/>
    </source>
</evidence>
<dbReference type="InterPro" id="IPR019614">
    <property type="entry name" value="SAM-dep_methyl-trfase"/>
</dbReference>
<sequence length="395" mass="44865">MEHTVSLKTKAVKKFKQGYPLITKDVVNHLSESIEEGNVLKLVDEQNRFIGKGYYGIQNKGIGWVLTNDAGEEFDTAFFKRKLQKSIKERKPLYDNPDTTAFRVFNAEGDGIGGVTIDFYGGYYLIQWYSKGIYEFRSYLLKAMDELVEYKGIYQKKRFDKAGQYVEEDDFVKGERGDFPLLIKENGIRYAVDLNEGAMTGIFLDQRNVRKTIRDKYANGKTVLNTFSYTGAFSVAAALGGAVKTTSVDVANRSLPKTKEQFLANGIDPDTQEIKVMDVFDYFGYAVKKNLAYDLVILDPPSFARTKKRTFSSQKDYKQLIKDAVSITAKKGIVIASSNTSLISMAKFKGFIETACKESNRRYRILEEFSLPDDFKTTKAFPEGNYLKVVFFQVQ</sequence>
<dbReference type="GO" id="GO:0003723">
    <property type="term" value="F:RNA binding"/>
    <property type="evidence" value="ECO:0007669"/>
    <property type="project" value="UniProtKB-KW"/>
</dbReference>
<dbReference type="GO" id="GO:0008168">
    <property type="term" value="F:methyltransferase activity"/>
    <property type="evidence" value="ECO:0007669"/>
    <property type="project" value="UniProtKB-KW"/>
</dbReference>
<keyword evidence="8" id="KW-1185">Reference proteome</keyword>
<name>A0A0M5JM75_9BACI</name>
<evidence type="ECO:0000256" key="2">
    <source>
        <dbReference type="ARBA" id="ARBA00022603"/>
    </source>
</evidence>
<accession>A0A0M5JM75</accession>
<dbReference type="GO" id="GO:0032259">
    <property type="term" value="P:methylation"/>
    <property type="evidence" value="ECO:0007669"/>
    <property type="project" value="UniProtKB-KW"/>
</dbReference>
<organism evidence="7 8">
    <name type="scientific">Bacillus gobiensis</name>
    <dbReference type="NCBI Taxonomy" id="1441095"/>
    <lineage>
        <taxon>Bacteria</taxon>
        <taxon>Bacillati</taxon>
        <taxon>Bacillota</taxon>
        <taxon>Bacilli</taxon>
        <taxon>Bacillales</taxon>
        <taxon>Bacillaceae</taxon>
        <taxon>Bacillus</taxon>
    </lineage>
</organism>
<dbReference type="PANTHER" id="PTHR43042:SF3">
    <property type="entry name" value="RIBOSOMAL RNA LARGE SUBUNIT METHYLTRANSFERASE YWBD-RELATED"/>
    <property type="match status" value="1"/>
</dbReference>
<dbReference type="Proteomes" id="UP000067625">
    <property type="component" value="Chromosome"/>
</dbReference>
<evidence type="ECO:0000256" key="3">
    <source>
        <dbReference type="ARBA" id="ARBA00022679"/>
    </source>
</evidence>
<dbReference type="AlphaFoldDB" id="A0A0M5JM75"/>
<dbReference type="SMART" id="SM00359">
    <property type="entry name" value="PUA"/>
    <property type="match status" value="1"/>
</dbReference>